<dbReference type="InterPro" id="IPR050114">
    <property type="entry name" value="UPF0173_UPF0282_UlaG_hydrolase"/>
</dbReference>
<proteinExistence type="predicted"/>
<dbReference type="SMART" id="SM00849">
    <property type="entry name" value="Lactamase_B"/>
    <property type="match status" value="1"/>
</dbReference>
<dbReference type="Proteomes" id="UP001321475">
    <property type="component" value="Chromosome"/>
</dbReference>
<evidence type="ECO:0000313" key="3">
    <source>
        <dbReference type="Proteomes" id="UP001321475"/>
    </source>
</evidence>
<dbReference type="RefSeq" id="WP_286216915.1">
    <property type="nucleotide sequence ID" value="NZ_AP027729.1"/>
</dbReference>
<evidence type="ECO:0000313" key="2">
    <source>
        <dbReference type="EMBL" id="BDZ42430.1"/>
    </source>
</evidence>
<dbReference type="PANTHER" id="PTHR43546">
    <property type="entry name" value="UPF0173 METAL-DEPENDENT HYDROLASE MJ1163-RELATED"/>
    <property type="match status" value="1"/>
</dbReference>
<sequence length="220" mass="22995">MSSTIRLTTLGHSCVLVDVRSGSGALARIMLDPGNLTPPLDAVDGLDAVLVTHAHPDHVDAEQVRRLQSAGPVAVHGDPSTASVLEDVGANGVVVTGPGTLKIAGVSVEVSTSAHEEVYPGVPVPANLAYRIADRVFAPGDAFAVPEFDVDVLLLPTGAPWMKLSESIDYLRAVAPRVAVPVHDAGLATAHRELHRGLMEKFAPEGTTVLRPEVGESFDL</sequence>
<gene>
    <name evidence="2" type="ORF">GCM10025865_17290</name>
</gene>
<accession>A0ABM8G315</accession>
<evidence type="ECO:0000259" key="1">
    <source>
        <dbReference type="SMART" id="SM00849"/>
    </source>
</evidence>
<protein>
    <submittedName>
        <fullName evidence="2">MBL fold metallo-hydrolase</fullName>
    </submittedName>
</protein>
<dbReference type="PANTHER" id="PTHR43546:SF3">
    <property type="entry name" value="UPF0173 METAL-DEPENDENT HYDROLASE MJ1163"/>
    <property type="match status" value="1"/>
</dbReference>
<dbReference type="InterPro" id="IPR036866">
    <property type="entry name" value="RibonucZ/Hydroxyglut_hydro"/>
</dbReference>
<feature type="domain" description="Metallo-beta-lactamase" evidence="1">
    <location>
        <begin position="1"/>
        <end position="183"/>
    </location>
</feature>
<dbReference type="SUPFAM" id="SSF56281">
    <property type="entry name" value="Metallo-hydrolase/oxidoreductase"/>
    <property type="match status" value="1"/>
</dbReference>
<reference evidence="3" key="1">
    <citation type="journal article" date="2019" name="Int. J. Syst. Evol. Microbiol.">
        <title>The Global Catalogue of Microorganisms (GCM) 10K type strain sequencing project: providing services to taxonomists for standard genome sequencing and annotation.</title>
        <authorList>
            <consortium name="The Broad Institute Genomics Platform"/>
            <consortium name="The Broad Institute Genome Sequencing Center for Infectious Disease"/>
            <person name="Wu L."/>
            <person name="Ma J."/>
        </authorList>
    </citation>
    <scope>NUCLEOTIDE SEQUENCE [LARGE SCALE GENOMIC DNA]</scope>
    <source>
        <strain evidence="3">NBRC 108565</strain>
    </source>
</reference>
<dbReference type="Gene3D" id="3.60.15.10">
    <property type="entry name" value="Ribonuclease Z/Hydroxyacylglutathione hydrolase-like"/>
    <property type="match status" value="1"/>
</dbReference>
<name>A0ABM8G315_9CELL</name>
<keyword evidence="3" id="KW-1185">Reference proteome</keyword>
<dbReference type="InterPro" id="IPR001279">
    <property type="entry name" value="Metallo-B-lactamas"/>
</dbReference>
<dbReference type="EMBL" id="AP027729">
    <property type="protein sequence ID" value="BDZ42430.1"/>
    <property type="molecule type" value="Genomic_DNA"/>
</dbReference>
<dbReference type="Pfam" id="PF13483">
    <property type="entry name" value="Lactamase_B_3"/>
    <property type="match status" value="1"/>
</dbReference>
<organism evidence="2 3">
    <name type="scientific">Paraoerskovia sediminicola</name>
    <dbReference type="NCBI Taxonomy" id="1138587"/>
    <lineage>
        <taxon>Bacteria</taxon>
        <taxon>Bacillati</taxon>
        <taxon>Actinomycetota</taxon>
        <taxon>Actinomycetes</taxon>
        <taxon>Micrococcales</taxon>
        <taxon>Cellulomonadaceae</taxon>
        <taxon>Paraoerskovia</taxon>
    </lineage>
</organism>